<dbReference type="GO" id="GO:0005615">
    <property type="term" value="C:extracellular space"/>
    <property type="evidence" value="ECO:0007669"/>
    <property type="project" value="TreeGrafter"/>
</dbReference>
<feature type="domain" description="FAS1" evidence="3">
    <location>
        <begin position="397"/>
        <end position="467"/>
    </location>
</feature>
<dbReference type="Pfam" id="PF02469">
    <property type="entry name" value="Fasciclin"/>
    <property type="match status" value="1"/>
</dbReference>
<feature type="region of interest" description="Disordered" evidence="1">
    <location>
        <begin position="497"/>
        <end position="522"/>
    </location>
</feature>
<dbReference type="AlphaFoldDB" id="A0A8X7N592"/>
<evidence type="ECO:0000259" key="3">
    <source>
        <dbReference type="Pfam" id="PF02469"/>
    </source>
</evidence>
<dbReference type="Gene3D" id="2.30.180.10">
    <property type="entry name" value="FAS1 domain"/>
    <property type="match status" value="2"/>
</dbReference>
<proteinExistence type="predicted"/>
<dbReference type="PANTHER" id="PTHR10900">
    <property type="entry name" value="PERIOSTIN-RELATED"/>
    <property type="match status" value="1"/>
</dbReference>
<dbReference type="Proteomes" id="UP000078113">
    <property type="component" value="Unassembled WGS sequence"/>
</dbReference>
<feature type="signal peptide" evidence="2">
    <location>
        <begin position="1"/>
        <end position="25"/>
    </location>
</feature>
<keyword evidence="2" id="KW-0732">Signal</keyword>
<evidence type="ECO:0000256" key="1">
    <source>
        <dbReference type="SAM" id="MobiDB-lite"/>
    </source>
</evidence>
<keyword evidence="5" id="KW-1185">Reference proteome</keyword>
<comment type="caution">
    <text evidence="4">The sequence shown here is derived from an EMBL/GenBank/DDBJ whole genome shotgun (WGS) entry which is preliminary data.</text>
</comment>
<name>A0A8X7N592_9BASI</name>
<dbReference type="SUPFAM" id="SSF82153">
    <property type="entry name" value="FAS1 domain"/>
    <property type="match status" value="2"/>
</dbReference>
<evidence type="ECO:0000313" key="4">
    <source>
        <dbReference type="EMBL" id="KAE8265971.1"/>
    </source>
</evidence>
<dbReference type="PANTHER" id="PTHR10900:SF125">
    <property type="entry name" value="FAS1 DOMAIN-CONTAINING PROTEIN YLR001C"/>
    <property type="match status" value="1"/>
</dbReference>
<dbReference type="EMBL" id="LWDG02000402">
    <property type="protein sequence ID" value="KAE8265971.1"/>
    <property type="molecule type" value="Genomic_DNA"/>
</dbReference>
<reference evidence="4" key="2">
    <citation type="journal article" date="2019" name="IMA Fungus">
        <title>Genome sequencing and comparison of five Tilletia species to identify candidate genes for the detection of regulated species infecting wheat.</title>
        <authorList>
            <person name="Nguyen H.D.T."/>
            <person name="Sultana T."/>
            <person name="Kesanakurti P."/>
            <person name="Hambleton S."/>
        </authorList>
    </citation>
    <scope>NUCLEOTIDE SEQUENCE</scope>
    <source>
        <strain evidence="4">DAOMC 236422</strain>
    </source>
</reference>
<feature type="region of interest" description="Disordered" evidence="1">
    <location>
        <begin position="165"/>
        <end position="186"/>
    </location>
</feature>
<organism evidence="4 5">
    <name type="scientific">Tilletia walkeri</name>
    <dbReference type="NCBI Taxonomy" id="117179"/>
    <lineage>
        <taxon>Eukaryota</taxon>
        <taxon>Fungi</taxon>
        <taxon>Dikarya</taxon>
        <taxon>Basidiomycota</taxon>
        <taxon>Ustilaginomycotina</taxon>
        <taxon>Exobasidiomycetes</taxon>
        <taxon>Tilletiales</taxon>
        <taxon>Tilletiaceae</taxon>
        <taxon>Tilletia</taxon>
    </lineage>
</organism>
<gene>
    <name evidence="4" type="ORF">A4X09_0g6377</name>
</gene>
<sequence>MKFPCFLSPLSWTALLSTLAIVVQAAPSPAGQAIFSLGGGLPFKVTNDIPALSAPKFEFGLQHDGQRVEQDEQTVWELINSNPHFSQLAHVLNYSSDATKERLNSSKESITLFAPVNWRRSNPHGQAQGGIPFVDDTHVDEKGVPSIIIWDAVLDQIHALEGNSDAQSVKPFRKHEDSDDDDDDKDCERRRRALAHIIDLVLSYHIVVPGPGQPSPLSLFEIGQNSSVATELKFDEDNPATKYVGKVFAGQALRLRTGKTLLPIPGVILNFYSRVVWGDVGVSNGVIHAIRFPLFIAPSALQGLFYGVNEYSQFLVALQKIDADKYLSLPELKKASNKKQHGRQHGHSSHALQQFAALEPFSAMLNSIPSNVSAWSEHGDRHEGHHKNPYAHPAGSNALTVFAPSNNAWNKLPWAFKAYLFSPHGEDLLAKILMFHSVRDIIFFADAVHYGKARTQAVPSRQYTVDCGSLVDFGLDDTVEAAASAFKDSFEGVSWPDMPWSRRPSGKKPSPTPGNDNGKVQCARGTSANVTEYELPTVLPKNPYDTPKNATEFEMVHVKVYRYYILKGPWHLPVHLPGLSTRQTRITVQGVPVLFQDGPVLNGVVHLLHESLLKPDGHPQQGIWARIAAEASRLGFGDVDLVREAEKGGW</sequence>
<evidence type="ECO:0000256" key="2">
    <source>
        <dbReference type="SAM" id="SignalP"/>
    </source>
</evidence>
<evidence type="ECO:0000313" key="5">
    <source>
        <dbReference type="Proteomes" id="UP000078113"/>
    </source>
</evidence>
<feature type="chain" id="PRO_5036486085" description="FAS1 domain-containing protein" evidence="2">
    <location>
        <begin position="26"/>
        <end position="650"/>
    </location>
</feature>
<dbReference type="InterPro" id="IPR036378">
    <property type="entry name" value="FAS1_dom_sf"/>
</dbReference>
<dbReference type="InterPro" id="IPR000782">
    <property type="entry name" value="FAS1_domain"/>
</dbReference>
<reference evidence="4" key="1">
    <citation type="submission" date="2016-04" db="EMBL/GenBank/DDBJ databases">
        <authorList>
            <person name="Nguyen H.D."/>
            <person name="Samba Siva P."/>
            <person name="Cullis J."/>
            <person name="Levesque C.A."/>
            <person name="Hambleton S."/>
        </authorList>
    </citation>
    <scope>NUCLEOTIDE SEQUENCE</scope>
    <source>
        <strain evidence="4">DAOMC 236422</strain>
    </source>
</reference>
<accession>A0A8X7N592</accession>
<protein>
    <recommendedName>
        <fullName evidence="3">FAS1 domain-containing protein</fullName>
    </recommendedName>
</protein>
<dbReference type="InterPro" id="IPR050904">
    <property type="entry name" value="Adhesion/Biosynth-related"/>
</dbReference>